<organism evidence="3 4">
    <name type="scientific">Urochloa decumbens</name>
    <dbReference type="NCBI Taxonomy" id="240449"/>
    <lineage>
        <taxon>Eukaryota</taxon>
        <taxon>Viridiplantae</taxon>
        <taxon>Streptophyta</taxon>
        <taxon>Embryophyta</taxon>
        <taxon>Tracheophyta</taxon>
        <taxon>Spermatophyta</taxon>
        <taxon>Magnoliopsida</taxon>
        <taxon>Liliopsida</taxon>
        <taxon>Poales</taxon>
        <taxon>Poaceae</taxon>
        <taxon>PACMAD clade</taxon>
        <taxon>Panicoideae</taxon>
        <taxon>Panicodae</taxon>
        <taxon>Paniceae</taxon>
        <taxon>Melinidinae</taxon>
        <taxon>Urochloa</taxon>
    </lineage>
</organism>
<feature type="compositionally biased region" description="Basic and acidic residues" evidence="1">
    <location>
        <begin position="15"/>
        <end position="34"/>
    </location>
</feature>
<reference evidence="4" key="1">
    <citation type="submission" date="2024-06" db="EMBL/GenBank/DDBJ databases">
        <authorList>
            <person name="Ryan C."/>
        </authorList>
    </citation>
    <scope>NUCLEOTIDE SEQUENCE [LARGE SCALE GENOMIC DNA]</scope>
</reference>
<feature type="domain" description="DUF6598" evidence="2">
    <location>
        <begin position="140"/>
        <end position="380"/>
    </location>
</feature>
<keyword evidence="4" id="KW-1185">Reference proteome</keyword>
<dbReference type="Proteomes" id="UP001497457">
    <property type="component" value="Chromosome 13rd"/>
</dbReference>
<evidence type="ECO:0000256" key="1">
    <source>
        <dbReference type="SAM" id="MobiDB-lite"/>
    </source>
</evidence>
<sequence>MENLSEEFLLLWKETPPEQKHEEENREREEEQKKIRARWKPSELKLHMEITLLIKRKKMLELEELYAKKRAQKKAGEKAHNELMECYRKYAADCTSYLMFREGWIEMHPRLQFEDITTIWAMTYTNLPVPKYVYYCSSDSLQVYHAKIMVGTTPADLQWPLQVFGVVAARDNIDSMRNMIFNRDRDDCQTLTKEEPYLTLTGPTRAVGLNGLVTIEAELKVKGADKSKDEYFILETSIVACPYATDYRRAWFTGAHGSRLEISIEGLRSCVEATVFLRVIDGTWPAGFRGRFVASIPEVPGEVLLVAFGRDGESIRGDGNMTHLRHVVSVEQSGELIVSAQALDGPTVHRVVDRVQFKAKKAGRSFGSLGVGSCRVGVLVAWSRIRPRCNDGVPAELQQLCHD</sequence>
<proteinExistence type="predicted"/>
<protein>
    <recommendedName>
        <fullName evidence="2">DUF6598 domain-containing protein</fullName>
    </recommendedName>
</protein>
<feature type="region of interest" description="Disordered" evidence="1">
    <location>
        <begin position="1"/>
        <end position="34"/>
    </location>
</feature>
<accession>A0ABC8WUZ2</accession>
<reference evidence="3 4" key="2">
    <citation type="submission" date="2024-10" db="EMBL/GenBank/DDBJ databases">
        <authorList>
            <person name="Ryan C."/>
        </authorList>
    </citation>
    <scope>NUCLEOTIDE SEQUENCE [LARGE SCALE GENOMIC DNA]</scope>
</reference>
<evidence type="ECO:0000313" key="4">
    <source>
        <dbReference type="Proteomes" id="UP001497457"/>
    </source>
</evidence>
<dbReference type="Pfam" id="PF20241">
    <property type="entry name" value="DUF6598"/>
    <property type="match status" value="1"/>
</dbReference>
<dbReference type="PANTHER" id="PTHR33065:SF177">
    <property type="entry name" value="OS08G0141000 PROTEIN"/>
    <property type="match status" value="1"/>
</dbReference>
<dbReference type="PANTHER" id="PTHR33065">
    <property type="entry name" value="OS07G0486400 PROTEIN"/>
    <property type="match status" value="1"/>
</dbReference>
<dbReference type="AlphaFoldDB" id="A0ABC8WUZ2"/>
<evidence type="ECO:0000313" key="3">
    <source>
        <dbReference type="EMBL" id="CAL4913986.1"/>
    </source>
</evidence>
<dbReference type="EMBL" id="OZ075123">
    <property type="protein sequence ID" value="CAL4913986.1"/>
    <property type="molecule type" value="Genomic_DNA"/>
</dbReference>
<evidence type="ECO:0000259" key="2">
    <source>
        <dbReference type="Pfam" id="PF20241"/>
    </source>
</evidence>
<name>A0ABC8WUZ2_9POAL</name>
<dbReference type="InterPro" id="IPR046533">
    <property type="entry name" value="DUF6598"/>
</dbReference>
<gene>
    <name evidence="3" type="ORF">URODEC1_LOCUS16599</name>
</gene>